<dbReference type="PANTHER" id="PTHR44196">
    <property type="entry name" value="DEHYDROGENASE/REDUCTASE SDR FAMILY MEMBER 7B"/>
    <property type="match status" value="1"/>
</dbReference>
<dbReference type="SUPFAM" id="SSF51735">
    <property type="entry name" value="NAD(P)-binding Rossmann-fold domains"/>
    <property type="match status" value="1"/>
</dbReference>
<dbReference type="Pfam" id="PF00106">
    <property type="entry name" value="adh_short"/>
    <property type="match status" value="1"/>
</dbReference>
<dbReference type="GO" id="GO:0016020">
    <property type="term" value="C:membrane"/>
    <property type="evidence" value="ECO:0007669"/>
    <property type="project" value="TreeGrafter"/>
</dbReference>
<dbReference type="InterPro" id="IPR036291">
    <property type="entry name" value="NAD(P)-bd_dom_sf"/>
</dbReference>
<reference evidence="3" key="1">
    <citation type="submission" date="2022-06" db="EMBL/GenBank/DDBJ databases">
        <title>A novel DMS-producing enzyme.</title>
        <authorList>
            <person name="Zhang Y."/>
        </authorList>
    </citation>
    <scope>NUCLEOTIDE SEQUENCE</scope>
    <source>
        <strain evidence="3">H10-59</strain>
    </source>
</reference>
<evidence type="ECO:0000256" key="1">
    <source>
        <dbReference type="ARBA" id="ARBA00006484"/>
    </source>
</evidence>
<comment type="similarity">
    <text evidence="1">Belongs to the short-chain dehydrogenases/reductases (SDR) family.</text>
</comment>
<dbReference type="GO" id="GO:0016491">
    <property type="term" value="F:oxidoreductase activity"/>
    <property type="evidence" value="ECO:0007669"/>
    <property type="project" value="UniProtKB-KW"/>
</dbReference>
<sequence length="251" mass="27319">MNSLKRVIIFGATSAIATHTARQLVAQGAALHCVGRNPEKLDALIDDLKVRAGDSQYIGGTVADLTDRMQHDCIIRIAEKNLGGIDGVLIAYGSLPDQLACQADARLTIQEIETNSLSVINLLTLLANRFEFQEHGVIAVISSVAGDRGRKSNYVYGAAKGMVSIFLQGLRNRLVKFNVDVVTIKPGFVDTPMTAGFDKSGILWAKPGQVAAGIIKSMKKGSGEVYLPWFWWGIIKVLKCIPDFIFKRMSL</sequence>
<gene>
    <name evidence="3" type="ORF">NFG57_08580</name>
</gene>
<dbReference type="RefSeq" id="WP_348815932.1">
    <property type="nucleotide sequence ID" value="NZ_CP098828.1"/>
</dbReference>
<evidence type="ECO:0000313" key="3">
    <source>
        <dbReference type="EMBL" id="XBO76799.1"/>
    </source>
</evidence>
<evidence type="ECO:0000256" key="2">
    <source>
        <dbReference type="ARBA" id="ARBA00023002"/>
    </source>
</evidence>
<dbReference type="NCBIfam" id="NF005489">
    <property type="entry name" value="PRK07102.1"/>
    <property type="match status" value="1"/>
</dbReference>
<dbReference type="Gene3D" id="3.40.50.720">
    <property type="entry name" value="NAD(P)-binding Rossmann-like Domain"/>
    <property type="match status" value="1"/>
</dbReference>
<dbReference type="EMBL" id="CP098828">
    <property type="protein sequence ID" value="XBO76799.1"/>
    <property type="molecule type" value="Genomic_DNA"/>
</dbReference>
<name>A0AAU7KZ85_9GAMM</name>
<accession>A0AAU7KZ85</accession>
<keyword evidence="2" id="KW-0560">Oxidoreductase</keyword>
<dbReference type="PANTHER" id="PTHR44196:SF3">
    <property type="entry name" value="SHORT CHAIN DEHYDROGENASE FAMILY PROTEIN"/>
    <property type="match status" value="1"/>
</dbReference>
<dbReference type="AlphaFoldDB" id="A0AAU7KZ85"/>
<organism evidence="3">
    <name type="scientific">Halomonas sp. H10-59</name>
    <dbReference type="NCBI Taxonomy" id="2950874"/>
    <lineage>
        <taxon>Bacteria</taxon>
        <taxon>Pseudomonadati</taxon>
        <taxon>Pseudomonadota</taxon>
        <taxon>Gammaproteobacteria</taxon>
        <taxon>Oceanospirillales</taxon>
        <taxon>Halomonadaceae</taxon>
        <taxon>Halomonas</taxon>
    </lineage>
</organism>
<proteinExistence type="inferred from homology"/>
<protein>
    <submittedName>
        <fullName evidence="3">SDR family oxidoreductase</fullName>
    </submittedName>
</protein>
<dbReference type="InterPro" id="IPR002347">
    <property type="entry name" value="SDR_fam"/>
</dbReference>
<dbReference type="PRINTS" id="PR00081">
    <property type="entry name" value="GDHRDH"/>
</dbReference>